<evidence type="ECO:0000313" key="2">
    <source>
        <dbReference type="EMBL" id="CDJ56773.1"/>
    </source>
</evidence>
<dbReference type="OMA" id="QIDRKVT"/>
<dbReference type="OrthoDB" id="348137at2759"/>
<protein>
    <submittedName>
        <fullName evidence="2">Chromosome III, complete sequence, related</fullName>
    </submittedName>
</protein>
<proteinExistence type="predicted"/>
<accession>U6M103</accession>
<feature type="compositionally biased region" description="Low complexity" evidence="1">
    <location>
        <begin position="247"/>
        <end position="256"/>
    </location>
</feature>
<keyword evidence="3" id="KW-1185">Reference proteome</keyword>
<name>U6M103_EIMMA</name>
<organism evidence="2 3">
    <name type="scientific">Eimeria maxima</name>
    <name type="common">Coccidian parasite</name>
    <dbReference type="NCBI Taxonomy" id="5804"/>
    <lineage>
        <taxon>Eukaryota</taxon>
        <taxon>Sar</taxon>
        <taxon>Alveolata</taxon>
        <taxon>Apicomplexa</taxon>
        <taxon>Conoidasida</taxon>
        <taxon>Coccidia</taxon>
        <taxon>Eucoccidiorida</taxon>
        <taxon>Eimeriorina</taxon>
        <taxon>Eimeriidae</taxon>
        <taxon>Eimeria</taxon>
    </lineage>
</organism>
<dbReference type="AlphaFoldDB" id="U6M103"/>
<dbReference type="RefSeq" id="XP_013333423.1">
    <property type="nucleotide sequence ID" value="XM_013477969.1"/>
</dbReference>
<feature type="compositionally biased region" description="Basic and acidic residues" evidence="1">
    <location>
        <begin position="227"/>
        <end position="246"/>
    </location>
</feature>
<sequence length="263" mass="29832">MMHDRQQIDRKVTQAVQLGRVSRKKTANLLWLHKLQSAAHYQQAEKEALDEEGGPAPADTPEEQQRAAAAAQKKALKSIEERNVSATQILQHLGFCKEERKAPNKKITGTDDVFRQVLEESFALLPEDGPPRVNAAAAAGSKYGAAAAAIGRKRLSEKERARLQYAAFTDEEKLSLIDEKIKNITKEIDKQTQIRGIPKDLLLIQLRDHLEAAKQAYLEGKYIEETEKRMQQQQEQEKQQQQKEQQKLQQQEQQQEGTGDSKE</sequence>
<feature type="region of interest" description="Disordered" evidence="1">
    <location>
        <begin position="41"/>
        <end position="69"/>
    </location>
</feature>
<gene>
    <name evidence="2" type="ORF">EMWEY_00004460</name>
</gene>
<feature type="region of interest" description="Disordered" evidence="1">
    <location>
        <begin position="227"/>
        <end position="263"/>
    </location>
</feature>
<dbReference type="GeneID" id="25334432"/>
<dbReference type="VEuPathDB" id="ToxoDB:EMWEY_00004460"/>
<dbReference type="EMBL" id="HG719105">
    <property type="protein sequence ID" value="CDJ56773.1"/>
    <property type="molecule type" value="Genomic_DNA"/>
</dbReference>
<reference evidence="2" key="2">
    <citation type="submission" date="2013-10" db="EMBL/GenBank/DDBJ databases">
        <authorList>
            <person name="Aslett M."/>
        </authorList>
    </citation>
    <scope>NUCLEOTIDE SEQUENCE [LARGE SCALE GENOMIC DNA]</scope>
    <source>
        <strain evidence="2">Weybridge</strain>
    </source>
</reference>
<reference evidence="2" key="1">
    <citation type="submission" date="2013-10" db="EMBL/GenBank/DDBJ databases">
        <title>Genomic analysis of the causative agents of coccidiosis in chickens.</title>
        <authorList>
            <person name="Reid A.J."/>
            <person name="Blake D."/>
            <person name="Billington K."/>
            <person name="Browne H."/>
            <person name="Dunn M."/>
            <person name="Hung S."/>
            <person name="Kawahara F."/>
            <person name="Miranda-Saavedra D."/>
            <person name="Mourier T."/>
            <person name="Nagra H."/>
            <person name="Otto T.D."/>
            <person name="Rawlings N."/>
            <person name="Sanchez A."/>
            <person name="Sanders M."/>
            <person name="Subramaniam C."/>
            <person name="Tay Y."/>
            <person name="Dear P."/>
            <person name="Doerig C."/>
            <person name="Gruber A."/>
            <person name="Parkinson J."/>
            <person name="Shirley M."/>
            <person name="Wan K.L."/>
            <person name="Berriman M."/>
            <person name="Tomley F."/>
            <person name="Pain A."/>
        </authorList>
    </citation>
    <scope>NUCLEOTIDE SEQUENCE [LARGE SCALE GENOMIC DNA]</scope>
    <source>
        <strain evidence="2">Weybridge</strain>
    </source>
</reference>
<evidence type="ECO:0000256" key="1">
    <source>
        <dbReference type="SAM" id="MobiDB-lite"/>
    </source>
</evidence>
<evidence type="ECO:0000313" key="3">
    <source>
        <dbReference type="Proteomes" id="UP000030763"/>
    </source>
</evidence>
<dbReference type="Proteomes" id="UP000030763">
    <property type="component" value="Unassembled WGS sequence"/>
</dbReference>